<evidence type="ECO:0000313" key="3">
    <source>
        <dbReference type="Proteomes" id="UP000007150"/>
    </source>
</evidence>
<gene>
    <name evidence="2" type="ORF">Sphch_0500</name>
</gene>
<keyword evidence="1" id="KW-0812">Transmembrane</keyword>
<dbReference type="AlphaFoldDB" id="F6EXE9"/>
<reference evidence="2 3" key="1">
    <citation type="submission" date="2011-05" db="EMBL/GenBank/DDBJ databases">
        <title>Complete sequence of chromosome 1 of Sphingobium chlorophenolicum L-1.</title>
        <authorList>
            <consortium name="US DOE Joint Genome Institute"/>
            <person name="Lucas S."/>
            <person name="Han J."/>
            <person name="Lapidus A."/>
            <person name="Cheng J.-F."/>
            <person name="Goodwin L."/>
            <person name="Pitluck S."/>
            <person name="Peters L."/>
            <person name="Daligault H."/>
            <person name="Han C."/>
            <person name="Tapia R."/>
            <person name="Land M."/>
            <person name="Hauser L."/>
            <person name="Kyrpides N."/>
            <person name="Ivanova N."/>
            <person name="Pagani I."/>
            <person name="Turner P."/>
            <person name="Copley S."/>
            <person name="Woyke T."/>
        </authorList>
    </citation>
    <scope>NUCLEOTIDE SEQUENCE [LARGE SCALE GENOMIC DNA]</scope>
    <source>
        <strain evidence="2 3">L-1</strain>
    </source>
</reference>
<dbReference type="EMBL" id="CP002798">
    <property type="protein sequence ID" value="AEG48196.1"/>
    <property type="molecule type" value="Genomic_DNA"/>
</dbReference>
<evidence type="ECO:0000313" key="2">
    <source>
        <dbReference type="EMBL" id="AEG48196.1"/>
    </source>
</evidence>
<evidence type="ECO:0000256" key="1">
    <source>
        <dbReference type="SAM" id="Phobius"/>
    </source>
</evidence>
<dbReference type="STRING" id="690566.Sphch_0500"/>
<keyword evidence="1" id="KW-1133">Transmembrane helix</keyword>
<keyword evidence="1" id="KW-0472">Membrane</keyword>
<protein>
    <submittedName>
        <fullName evidence="2">Uncharacterized protein</fullName>
    </submittedName>
</protein>
<accession>F6EXE9</accession>
<keyword evidence="3" id="KW-1185">Reference proteome</keyword>
<dbReference type="Proteomes" id="UP000007150">
    <property type="component" value="Chromosome 1"/>
</dbReference>
<dbReference type="HOGENOM" id="CLU_3398517_0_0_5"/>
<proteinExistence type="predicted"/>
<organism evidence="2 3">
    <name type="scientific">Sphingobium chlorophenolicum L-1</name>
    <dbReference type="NCBI Taxonomy" id="690566"/>
    <lineage>
        <taxon>Bacteria</taxon>
        <taxon>Pseudomonadati</taxon>
        <taxon>Pseudomonadota</taxon>
        <taxon>Alphaproteobacteria</taxon>
        <taxon>Sphingomonadales</taxon>
        <taxon>Sphingomonadaceae</taxon>
        <taxon>Sphingobium</taxon>
    </lineage>
</organism>
<sequence>MSEDYFFFQAILISSGIVLIFLGWRIFEPDS</sequence>
<dbReference type="KEGG" id="sch:Sphch_0500"/>
<name>F6EXE9_SPHCR</name>
<feature type="transmembrane region" description="Helical" evidence="1">
    <location>
        <begin position="6"/>
        <end position="27"/>
    </location>
</feature>